<proteinExistence type="predicted"/>
<reference evidence="2 3" key="1">
    <citation type="submission" date="2020-08" db="EMBL/GenBank/DDBJ databases">
        <title>Emergence of ISAba1-mediated novel tet(X) in Acinetobacter variabilis from a chicken farm.</title>
        <authorList>
            <person name="Peng K."/>
            <person name="Li R."/>
        </authorList>
    </citation>
    <scope>NUCLEOTIDE SEQUENCE [LARGE SCALE GENOMIC DNA]</scope>
    <source>
        <strain evidence="2 3">XM9F202-2</strain>
    </source>
</reference>
<dbReference type="RefSeq" id="WP_180130713.1">
    <property type="nucleotide sequence ID" value="NZ_CP060811.1"/>
</dbReference>
<evidence type="ECO:0008006" key="4">
    <source>
        <dbReference type="Google" id="ProtNLM"/>
    </source>
</evidence>
<evidence type="ECO:0000313" key="2">
    <source>
        <dbReference type="EMBL" id="QQN87658.1"/>
    </source>
</evidence>
<dbReference type="Proteomes" id="UP000596079">
    <property type="component" value="Chromosome"/>
</dbReference>
<protein>
    <recommendedName>
        <fullName evidence="4">Apea-like HEPN domain-containing protein</fullName>
    </recommendedName>
</protein>
<name>A0A7T8AQ71_9GAMM</name>
<dbReference type="AlphaFoldDB" id="A0A7T8AQ71"/>
<gene>
    <name evidence="2" type="ORF">IAQ69_12515</name>
</gene>
<accession>A0A7T8AQ71</accession>
<keyword evidence="1" id="KW-0175">Coiled coil</keyword>
<feature type="coiled-coil region" evidence="1">
    <location>
        <begin position="119"/>
        <end position="146"/>
    </location>
</feature>
<evidence type="ECO:0000256" key="1">
    <source>
        <dbReference type="SAM" id="Coils"/>
    </source>
</evidence>
<dbReference type="EMBL" id="CP060811">
    <property type="protein sequence ID" value="QQN87658.1"/>
    <property type="molecule type" value="Genomic_DNA"/>
</dbReference>
<evidence type="ECO:0000313" key="3">
    <source>
        <dbReference type="Proteomes" id="UP000596079"/>
    </source>
</evidence>
<sequence>MLMLEEIYKSKKPQHSDYFNLRIQRGLSWFKKALELDQELEFKFISLWISFNSIYAQETEVRQDQQSLHQFLETLCQKDVEQKLQHIVWEKYSQPISTLLDSPYTDQGFWDYRHHKVSLESCREALDQQKQKIQKAVQERNLTEILLVIFNRLSTLHYQLMQGGATYQTSFNVKQLQDSCRVLAGLLPTFICILLENAATWDSGKPYYPVVQVS</sequence>
<organism evidence="2 3">
    <name type="scientific">Acinetobacter variabilis</name>
    <dbReference type="NCBI Taxonomy" id="70346"/>
    <lineage>
        <taxon>Bacteria</taxon>
        <taxon>Pseudomonadati</taxon>
        <taxon>Pseudomonadota</taxon>
        <taxon>Gammaproteobacteria</taxon>
        <taxon>Moraxellales</taxon>
        <taxon>Moraxellaceae</taxon>
        <taxon>Acinetobacter</taxon>
    </lineage>
</organism>